<dbReference type="SUPFAM" id="SSF53474">
    <property type="entry name" value="alpha/beta-Hydrolases"/>
    <property type="match status" value="1"/>
</dbReference>
<gene>
    <name evidence="3" type="ORF">IDAT_03925</name>
</gene>
<reference evidence="3 4" key="1">
    <citation type="submission" date="2014-06" db="EMBL/GenBank/DDBJ databases">
        <title>Draft genome sequence of Idiomarina sp. MCCC 1A10513.</title>
        <authorList>
            <person name="Du J."/>
            <person name="Lai Q."/>
            <person name="Shao Z."/>
        </authorList>
    </citation>
    <scope>NUCLEOTIDE SEQUENCE [LARGE SCALE GENOMIC DNA]</scope>
    <source>
        <strain evidence="3 4">MCCC 1A10513</strain>
    </source>
</reference>
<proteinExistence type="predicted"/>
<protein>
    <recommendedName>
        <fullName evidence="2">AB hydrolase-1 domain-containing protein</fullName>
    </recommendedName>
</protein>
<evidence type="ECO:0000313" key="3">
    <source>
        <dbReference type="EMBL" id="KFZ29504.1"/>
    </source>
</evidence>
<sequence>MSIGFVDHKVITSYGELCLRQQGPSGAPRVLVLGGISGGRLAYLADGSGWWQGLFTHLDLHAYEVWTLDYLGGMGDSLCDAPPATVEAQAEAIALALQKLGCTQWHTIIGGSFGGCVGMVLALHEALRVQRLAVLGAAHRPTAQAVMLRSLQRDFIELTAQTQQPERGVALARALAMVTYRGTTGLDVRFPDGNAAVHYMHDRAARLVQQNPLQARQLFTVFGPALDAFRIAPQALQLPVCVIGFQDDLLVPPHLLEEFSRQLPQCQAYEHVATAHGHDGFILNTAAFAPRLQQFMEA</sequence>
<evidence type="ECO:0000313" key="4">
    <source>
        <dbReference type="Proteomes" id="UP000053718"/>
    </source>
</evidence>
<evidence type="ECO:0000259" key="2">
    <source>
        <dbReference type="Pfam" id="PF00561"/>
    </source>
</evidence>
<dbReference type="Pfam" id="PF00561">
    <property type="entry name" value="Abhydrolase_1"/>
    <property type="match status" value="1"/>
</dbReference>
<name>A0A094IUI5_9GAMM</name>
<dbReference type="eggNOG" id="COG2021">
    <property type="taxonomic scope" value="Bacteria"/>
</dbReference>
<feature type="domain" description="AB hydrolase-1" evidence="2">
    <location>
        <begin position="28"/>
        <end position="284"/>
    </location>
</feature>
<dbReference type="PANTHER" id="PTHR32268:SF11">
    <property type="entry name" value="HOMOSERINE O-ACETYLTRANSFERASE"/>
    <property type="match status" value="1"/>
</dbReference>
<evidence type="ECO:0000256" key="1">
    <source>
        <dbReference type="ARBA" id="ARBA00022679"/>
    </source>
</evidence>
<dbReference type="AlphaFoldDB" id="A0A094IUI5"/>
<dbReference type="GO" id="GO:0004414">
    <property type="term" value="F:homoserine O-acetyltransferase activity"/>
    <property type="evidence" value="ECO:0007669"/>
    <property type="project" value="TreeGrafter"/>
</dbReference>
<dbReference type="InterPro" id="IPR008220">
    <property type="entry name" value="HAT_MetX-like"/>
</dbReference>
<keyword evidence="1" id="KW-0808">Transferase</keyword>
<dbReference type="GO" id="GO:0009092">
    <property type="term" value="P:homoserine metabolic process"/>
    <property type="evidence" value="ECO:0007669"/>
    <property type="project" value="TreeGrafter"/>
</dbReference>
<dbReference type="PANTHER" id="PTHR32268">
    <property type="entry name" value="HOMOSERINE O-ACETYLTRANSFERASE"/>
    <property type="match status" value="1"/>
</dbReference>
<dbReference type="InterPro" id="IPR029058">
    <property type="entry name" value="AB_hydrolase_fold"/>
</dbReference>
<dbReference type="GO" id="GO:0009086">
    <property type="term" value="P:methionine biosynthetic process"/>
    <property type="evidence" value="ECO:0007669"/>
    <property type="project" value="TreeGrafter"/>
</dbReference>
<keyword evidence="4" id="KW-1185">Reference proteome</keyword>
<comment type="caution">
    <text evidence="3">The sequence shown here is derived from an EMBL/GenBank/DDBJ whole genome shotgun (WGS) entry which is preliminary data.</text>
</comment>
<dbReference type="InterPro" id="IPR000073">
    <property type="entry name" value="AB_hydrolase_1"/>
</dbReference>
<organism evidence="3 4">
    <name type="scientific">Pseudidiomarina atlantica</name>
    <dbReference type="NCBI Taxonomy" id="1517416"/>
    <lineage>
        <taxon>Bacteria</taxon>
        <taxon>Pseudomonadati</taxon>
        <taxon>Pseudomonadota</taxon>
        <taxon>Gammaproteobacteria</taxon>
        <taxon>Alteromonadales</taxon>
        <taxon>Idiomarinaceae</taxon>
        <taxon>Pseudidiomarina</taxon>
    </lineage>
</organism>
<dbReference type="Gene3D" id="3.40.50.1820">
    <property type="entry name" value="alpha/beta hydrolase"/>
    <property type="match status" value="1"/>
</dbReference>
<dbReference type="RefSeq" id="WP_034730677.1">
    <property type="nucleotide sequence ID" value="NZ_JPIN01000002.1"/>
</dbReference>
<dbReference type="EMBL" id="JPIN01000002">
    <property type="protein sequence ID" value="KFZ29504.1"/>
    <property type="molecule type" value="Genomic_DNA"/>
</dbReference>
<dbReference type="OrthoDB" id="9800754at2"/>
<accession>A0A094IUI5</accession>
<dbReference type="Proteomes" id="UP000053718">
    <property type="component" value="Unassembled WGS sequence"/>
</dbReference>
<dbReference type="STRING" id="1517416.IDAT_03925"/>